<evidence type="ECO:0000313" key="11">
    <source>
        <dbReference type="Proteomes" id="UP000026961"/>
    </source>
</evidence>
<dbReference type="InterPro" id="IPR056789">
    <property type="entry name" value="LRR_R13L1-DRL21"/>
</dbReference>
<dbReference type="Gramene" id="OGLUM12G07250.1">
    <property type="protein sequence ID" value="OGLUM12G07250.1"/>
    <property type="gene ID" value="OGLUM12G07250"/>
</dbReference>
<keyword evidence="3" id="KW-0677">Repeat</keyword>
<dbReference type="Gene3D" id="3.80.10.10">
    <property type="entry name" value="Ribonuclease Inhibitor"/>
    <property type="match status" value="1"/>
</dbReference>
<dbReference type="Pfam" id="PF18052">
    <property type="entry name" value="Rx_N"/>
    <property type="match status" value="1"/>
</dbReference>
<evidence type="ECO:0000256" key="4">
    <source>
        <dbReference type="ARBA" id="ARBA00022741"/>
    </source>
</evidence>
<dbReference type="GO" id="GO:0098542">
    <property type="term" value="P:defense response to other organism"/>
    <property type="evidence" value="ECO:0007669"/>
    <property type="project" value="TreeGrafter"/>
</dbReference>
<accession>A0A0E0BQE2</accession>
<evidence type="ECO:0000259" key="9">
    <source>
        <dbReference type="Pfam" id="PF25019"/>
    </source>
</evidence>
<keyword evidence="4" id="KW-0547">Nucleotide-binding</keyword>
<keyword evidence="5" id="KW-0611">Plant defense</keyword>
<reference evidence="10" key="2">
    <citation type="submission" date="2018-05" db="EMBL/GenBank/DDBJ databases">
        <title>OgluRS3 (Oryza glumaepatula Reference Sequence Version 3).</title>
        <authorList>
            <person name="Zhang J."/>
            <person name="Kudrna D."/>
            <person name="Lee S."/>
            <person name="Talag J."/>
            <person name="Welchert J."/>
            <person name="Wing R.A."/>
        </authorList>
    </citation>
    <scope>NUCLEOTIDE SEQUENCE [LARGE SCALE GENOMIC DNA]</scope>
</reference>
<dbReference type="FunFam" id="3.40.50.300:FF:001091">
    <property type="entry name" value="Probable disease resistance protein At1g61300"/>
    <property type="match status" value="1"/>
</dbReference>
<dbReference type="InterPro" id="IPR027417">
    <property type="entry name" value="P-loop_NTPase"/>
</dbReference>
<feature type="domain" description="NB-ARC" evidence="6">
    <location>
        <begin position="212"/>
        <end position="369"/>
    </location>
</feature>
<dbReference type="InterPro" id="IPR036388">
    <property type="entry name" value="WH-like_DNA-bd_sf"/>
</dbReference>
<dbReference type="InterPro" id="IPR058922">
    <property type="entry name" value="WHD_DRP"/>
</dbReference>
<dbReference type="SUPFAM" id="SSF52540">
    <property type="entry name" value="P-loop containing nucleoside triphosphate hydrolases"/>
    <property type="match status" value="1"/>
</dbReference>
<dbReference type="PRINTS" id="PR00364">
    <property type="entry name" value="DISEASERSIST"/>
</dbReference>
<evidence type="ECO:0008006" key="12">
    <source>
        <dbReference type="Google" id="ProtNLM"/>
    </source>
</evidence>
<dbReference type="Pfam" id="PF23559">
    <property type="entry name" value="WHD_DRP"/>
    <property type="match status" value="1"/>
</dbReference>
<proteinExistence type="inferred from homology"/>
<evidence type="ECO:0000256" key="3">
    <source>
        <dbReference type="ARBA" id="ARBA00022737"/>
    </source>
</evidence>
<dbReference type="Gene3D" id="3.40.50.300">
    <property type="entry name" value="P-loop containing nucleotide triphosphate hydrolases"/>
    <property type="match status" value="1"/>
</dbReference>
<dbReference type="Gene3D" id="1.10.10.10">
    <property type="entry name" value="Winged helix-like DNA-binding domain superfamily/Winged helix DNA-binding domain"/>
    <property type="match status" value="1"/>
</dbReference>
<sequence>MATSAAVVFAGKSVAAPVIKAIITRALNYLDGYLAKSMEEMKNKLEEGMLQIQAVLDVVNPDQFKEHSVALDLWFWKLRDAVEEAEDAIDELEYYELEEEAKDYKVSDWGSPLAKWKHKVVKSIKHVSVLDKSVNQFTHRGTLKRLKKAMDGLDKAAAATSSSEKLEHLASSNDRQTGSMLTADKFVGRESEKKRIIEWLTKDTSVKESEIVPSANQIPIFSVVGHGGMGKTTLAQSICQQDEVVNHFMVIWVTISTSFDATSVTRKILESATRKEPSNKHLEALQQDLKEELNSAKFLLVMDDVWEEGKRDEWEKLFAPLRSGKNGSKILLKTRMASVADMAAKAMGVARDCLILGGLEEDENIELFNHHDYSHFKKSGEKIARKLGGCPLVIKVTCGHLQGNMSVDYWENFLHIHLEHFKGSDIDIMKVLKLSYQHLPTELLICFRFCSLFPEDREFHKEDLVHMWMCSGLISQATSDSLNFEDIGEHILADLTRKSFFDLKSRVYENDPEPHEYYVMHDLMHELARNVSYGECARITNAVRFIDIQDTVRHICISCIPQFSIDVVKKISQFKNLRSIIIDTESRLGKDTKYTLQKIIESTKSLRLFHSRLLIRFDFSSKFGKLKHLRYIDIVDISSIGIYHIAKLYHLLVLSFLCPSTVFPCRRSLLCVAKQVRFMVNLYRLRHVAYSFNESYRCKFSGILPISRLESIRRLSIYHVKESRGNKVSLIRNLHCLRELYVKGVENIENHEEAINAKLNEKQHLHSLSLEWSPHTGEHDTVDELVLQHLEPHTNIRNLRICGYEGCIVPFWIENLSVRNLVSAKLQSCINWEQLPSLGELALLKYLSLINLPKLQQIGQHSHMSSSSSMELLLPPSLHTLEIEQCPKLQELLFYLLVCYHFK</sequence>
<feature type="domain" description="R13L1/DRL21-like LRR repeat region" evidence="9">
    <location>
        <begin position="731"/>
        <end position="851"/>
    </location>
</feature>
<dbReference type="Gene3D" id="1.20.5.4130">
    <property type="match status" value="1"/>
</dbReference>
<dbReference type="AlphaFoldDB" id="A0A0E0BQE2"/>
<evidence type="ECO:0000256" key="1">
    <source>
        <dbReference type="ARBA" id="ARBA00008894"/>
    </source>
</evidence>
<protein>
    <recommendedName>
        <fullName evidence="12">NB-ARC domain-containing protein</fullName>
    </recommendedName>
</protein>
<evidence type="ECO:0000256" key="2">
    <source>
        <dbReference type="ARBA" id="ARBA00022614"/>
    </source>
</evidence>
<evidence type="ECO:0000313" key="10">
    <source>
        <dbReference type="EnsemblPlants" id="OGLUM12G07250.1"/>
    </source>
</evidence>
<dbReference type="InterPro" id="IPR044974">
    <property type="entry name" value="Disease_R_plants"/>
</dbReference>
<dbReference type="SUPFAM" id="SSF52058">
    <property type="entry name" value="L domain-like"/>
    <property type="match status" value="1"/>
</dbReference>
<evidence type="ECO:0000259" key="8">
    <source>
        <dbReference type="Pfam" id="PF23559"/>
    </source>
</evidence>
<dbReference type="EnsemblPlants" id="OGLUM12G07250.1">
    <property type="protein sequence ID" value="OGLUM12G07250.1"/>
    <property type="gene ID" value="OGLUM12G07250"/>
</dbReference>
<dbReference type="Pfam" id="PF00931">
    <property type="entry name" value="NB-ARC"/>
    <property type="match status" value="1"/>
</dbReference>
<name>A0A0E0BQE2_9ORYZ</name>
<dbReference type="PANTHER" id="PTHR23155">
    <property type="entry name" value="DISEASE RESISTANCE PROTEIN RP"/>
    <property type="match status" value="1"/>
</dbReference>
<dbReference type="GO" id="GO:0043531">
    <property type="term" value="F:ADP binding"/>
    <property type="evidence" value="ECO:0007669"/>
    <property type="project" value="InterPro"/>
</dbReference>
<evidence type="ECO:0000259" key="6">
    <source>
        <dbReference type="Pfam" id="PF00931"/>
    </source>
</evidence>
<dbReference type="HOGENOM" id="CLU_000837_8_10_1"/>
<comment type="similarity">
    <text evidence="1">Belongs to the disease resistance NB-LRR family.</text>
</comment>
<keyword evidence="2" id="KW-0433">Leucine-rich repeat</keyword>
<evidence type="ECO:0000256" key="5">
    <source>
        <dbReference type="ARBA" id="ARBA00022821"/>
    </source>
</evidence>
<evidence type="ECO:0000259" key="7">
    <source>
        <dbReference type="Pfam" id="PF18052"/>
    </source>
</evidence>
<dbReference type="eggNOG" id="KOG4658">
    <property type="taxonomic scope" value="Eukaryota"/>
</dbReference>
<organism evidence="10">
    <name type="scientific">Oryza glumipatula</name>
    <dbReference type="NCBI Taxonomy" id="40148"/>
    <lineage>
        <taxon>Eukaryota</taxon>
        <taxon>Viridiplantae</taxon>
        <taxon>Streptophyta</taxon>
        <taxon>Embryophyta</taxon>
        <taxon>Tracheophyta</taxon>
        <taxon>Spermatophyta</taxon>
        <taxon>Magnoliopsida</taxon>
        <taxon>Liliopsida</taxon>
        <taxon>Poales</taxon>
        <taxon>Poaceae</taxon>
        <taxon>BOP clade</taxon>
        <taxon>Oryzoideae</taxon>
        <taxon>Oryzeae</taxon>
        <taxon>Oryzinae</taxon>
        <taxon>Oryza</taxon>
    </lineage>
</organism>
<dbReference type="InterPro" id="IPR002182">
    <property type="entry name" value="NB-ARC"/>
</dbReference>
<dbReference type="Pfam" id="PF25019">
    <property type="entry name" value="LRR_R13L1-DRL21"/>
    <property type="match status" value="1"/>
</dbReference>
<feature type="domain" description="Disease resistance protein winged helix" evidence="8">
    <location>
        <begin position="452"/>
        <end position="528"/>
    </location>
</feature>
<keyword evidence="11" id="KW-1185">Reference proteome</keyword>
<reference evidence="10" key="1">
    <citation type="submission" date="2015-04" db="UniProtKB">
        <authorList>
            <consortium name="EnsemblPlants"/>
        </authorList>
    </citation>
    <scope>IDENTIFICATION</scope>
</reference>
<dbReference type="Proteomes" id="UP000026961">
    <property type="component" value="Chromosome 12"/>
</dbReference>
<dbReference type="InterPro" id="IPR041118">
    <property type="entry name" value="Rx_N"/>
</dbReference>
<dbReference type="InterPro" id="IPR032675">
    <property type="entry name" value="LRR_dom_sf"/>
</dbReference>
<dbReference type="STRING" id="40148.A0A0E0BQE2"/>
<feature type="domain" description="Disease resistance N-terminal" evidence="7">
    <location>
        <begin position="33"/>
        <end position="103"/>
    </location>
</feature>
<dbReference type="PANTHER" id="PTHR23155:SF1045">
    <property type="entry name" value="OS12G0204800 PROTEIN"/>
    <property type="match status" value="1"/>
</dbReference>